<dbReference type="RefSeq" id="WP_038137150.1">
    <property type="nucleotide sequence ID" value="NZ_JRWP01000062.1"/>
</dbReference>
<dbReference type="EMBL" id="JRWP01000062">
    <property type="protein sequence ID" value="KGY06862.1"/>
    <property type="molecule type" value="Genomic_DNA"/>
</dbReference>
<name>A0A0A5HMS8_PHOS4</name>
<evidence type="ECO:0000313" key="2">
    <source>
        <dbReference type="EMBL" id="KGY06862.1"/>
    </source>
</evidence>
<evidence type="ECO:0000259" key="1">
    <source>
        <dbReference type="Pfam" id="PF14534"/>
    </source>
</evidence>
<dbReference type="SUPFAM" id="SSF54427">
    <property type="entry name" value="NTF2-like"/>
    <property type="match status" value="1"/>
</dbReference>
<sequence length="124" mass="14346">MQILIEQEVALHQYEIRQNKHEIARLIHPSFKEVGKSGTSFDYADILEMMGNEKPCLGHIHSQDFETIQLEPSIQLLLYKTAWIDKLGTKGHYAKRSSIWVFTGEGWQLKYHQGTPCAEFELVT</sequence>
<dbReference type="InterPro" id="IPR032710">
    <property type="entry name" value="NTF2-like_dom_sf"/>
</dbReference>
<dbReference type="Gene3D" id="3.10.450.50">
    <property type="match status" value="1"/>
</dbReference>
<gene>
    <name evidence="2" type="ORF">NM06_20285</name>
</gene>
<dbReference type="AlphaFoldDB" id="A0A0A5HMS8"/>
<proteinExistence type="predicted"/>
<dbReference type="OrthoDB" id="121974at2"/>
<accession>A0A0A5HMS8</accession>
<dbReference type="InterPro" id="IPR027843">
    <property type="entry name" value="DUF4440"/>
</dbReference>
<dbReference type="Proteomes" id="UP000030451">
    <property type="component" value="Unassembled WGS sequence"/>
</dbReference>
<dbReference type="STRING" id="379097.SE23_03555"/>
<comment type="caution">
    <text evidence="2">The sequence shown here is derived from an EMBL/GenBank/DDBJ whole genome shotgun (WGS) entry which is preliminary data.</text>
</comment>
<reference evidence="2 3" key="1">
    <citation type="submission" date="2014-10" db="EMBL/GenBank/DDBJ databases">
        <title>Genome sequencing of Vibrio sinaloensis T08.</title>
        <authorList>
            <person name="Chan K.-G."/>
            <person name="Mohamad N.I."/>
        </authorList>
    </citation>
    <scope>NUCLEOTIDE SEQUENCE [LARGE SCALE GENOMIC DNA]</scope>
    <source>
        <strain evidence="2 3">T08</strain>
    </source>
</reference>
<feature type="domain" description="DUF4440" evidence="1">
    <location>
        <begin position="5"/>
        <end position="109"/>
    </location>
</feature>
<dbReference type="Pfam" id="PF14534">
    <property type="entry name" value="DUF4440"/>
    <property type="match status" value="1"/>
</dbReference>
<organism evidence="2 3">
    <name type="scientific">Photobacterium sp. (strain ATCC 43367)</name>
    <dbReference type="NCBI Taxonomy" id="379097"/>
    <lineage>
        <taxon>Bacteria</taxon>
        <taxon>Pseudomonadati</taxon>
        <taxon>Pseudomonadota</taxon>
        <taxon>Gammaproteobacteria</taxon>
        <taxon>Vibrionales</taxon>
        <taxon>Vibrionaceae</taxon>
        <taxon>Vibrio</taxon>
        <taxon>Vibrio oreintalis group</taxon>
    </lineage>
</organism>
<evidence type="ECO:0000313" key="3">
    <source>
        <dbReference type="Proteomes" id="UP000030451"/>
    </source>
</evidence>
<protein>
    <recommendedName>
        <fullName evidence="1">DUF4440 domain-containing protein</fullName>
    </recommendedName>
</protein>